<dbReference type="Proteomes" id="UP001165065">
    <property type="component" value="Unassembled WGS sequence"/>
</dbReference>
<dbReference type="PROSITE" id="PS00211">
    <property type="entry name" value="ABC_TRANSPORTER_1"/>
    <property type="match status" value="2"/>
</dbReference>
<dbReference type="GO" id="GO:0005319">
    <property type="term" value="F:lipid transporter activity"/>
    <property type="evidence" value="ECO:0007669"/>
    <property type="project" value="TreeGrafter"/>
</dbReference>
<feature type="transmembrane region" description="Helical" evidence="11">
    <location>
        <begin position="982"/>
        <end position="1004"/>
    </location>
</feature>
<name>A0A9W7G7P4_9STRA</name>
<keyword evidence="9 11" id="KW-0472">Membrane</keyword>
<evidence type="ECO:0000256" key="5">
    <source>
        <dbReference type="ARBA" id="ARBA00022737"/>
    </source>
</evidence>
<keyword evidence="6" id="KW-0547">Nucleotide-binding</keyword>
<dbReference type="GO" id="GO:0016020">
    <property type="term" value="C:membrane"/>
    <property type="evidence" value="ECO:0007669"/>
    <property type="project" value="UniProtKB-SubCell"/>
</dbReference>
<sequence length="1954" mass="213260">MTNGPLPRLSSIFNPYLALLYRSYIHRRRTVFASLLLFLLPIAFVFVLFALKGLAENSDNFAKSTQPSITPATPVLPPTFSNYVSSFYTPKTCASINVGSGTGFKKNNNPMVSCNPFGKGCLPFLQGQGAGGNSAVGECLFAKLVITIEDANSALQTNQALGLKSYIETVYPQTLQPSPSSPLDVFVEFMPSQSALDSYITSQSYSSNQQVAFGIVFTSTSASSPTYYLRQNSTYYQKIWNTYRPNIYTTARTDQEFKEFQASPVDSCAPDKQGGPSVSSKCVDLYMMNGVLTMQRLVNDYILSDPTKPNNVVAQGGVGFVYFPNEQYEEDGFWGQIALFLPLFYLIGMIYPVIWTTKIVVTEKEMGMAALLKTNSVTQSMITVTHMISFTLFYIPIAILSSLASASVFSNSSLSLIIALLVLFWISTITFCLFCASLFMRSKIASTFAVLIYCAGYFVTYAQDISEGSRGALIVLSLHPMGALTYALEVMAEYEDEGVGLTALTSGVSPYPKTGYTFDMAVGLMALGIIITWVGAWYFERVLGTPREKVWFPFRPRYWFPIKRGEDPHETPSPTNDPDELFMEKRTPNGGPGPCVRVANLVKQYGRSPVASVDRLSLDIYPSEITSILGHNGAGKTSAFMCMTGMTSITEGDVHVDGVSVKEQPQEAKKSIGYCPQHNILYDWMTCYEHVKMFGIIKGCPIKEVDEEVTQALNDVALSSKKNSSSKNLSGGMKRKLLIAMSFIGNSRVVFLDEPTSGMDVHSRRFIWSLVRKKRNEGRAVILSTHFLDEADILSDRIAILSKGRLKCLGSPMFLKRAYGVGYQLNIENTRPPAIDAMDRTRQVVPEAKLLTDVGAEVTIQLPTTSQHLFPALMREMEERKSNNEIVTFGVGVTTLESVFLLIEESAHEDSTDISTDEFDDLMLVESSEKKPPPPQEAAQDAQDAPISTTSQPPLTFTPPTFFSHSSALISKRLYIMRRDKMAFFFSNVLPIVFTALGFLAALLGSRLNPMQPFVPTLNSQNPGIVGTKQNPVPFNGVSTVGSQFSCSIPTTCYLGAVASFAQPCSREFYPAGNPFGPNPNLFCAQTAQSVFTPTVPADAEAVFVPSITTVLEGSSYLQTTRGAFAASRYGAIWFNFLPESVVTATAVTYSSAIQANCNAAIPPANNPNCDAYQGASYTVATNFTALHASVLYQTIADNTLLPFRTNLDPNVAGPITTGIYPLPFTYNQEKISEAADAFSSWFLIILSFPFISASWIGFVVRERQSGSKYLQKVSGVEIPSYWISTLVYDMLNYLVTIGVIIGIMFAFQAKGLTTTEFDVVWGIITVILLFGPASAGFTYLTSFFFENPTSAMGFTIVANFLVALGGAMTCIILQVIDNQDGENTASVIIAWSLRWLPSFNLSHGILYAINAVNIDYNVKTVFETKIILYDVIMLAIESVFYIALVIWLDYYDGARIAAGLKEKVLRWLKCGCCWKSKGGGCVRCSRCSKVNGDDDDAAGGGDYEGDVDSQLDIEKSVLLPPDPEVEQEKERARAIEGGADGGVESHGGIVTVDLSKTYRNGVVAVKGIDLSVRGEVFGLLGTNGAGKTSTMKMLVGDESITSGAAYVNGFSCNSNMPGVRASLGYCPQFDAHFDNLTGREHLRFYAIVKGVDDVEDVVASALKGVFLSTADADKLAKNYSGGMKRKLSFAIATIARPPVIMLDEPSTGMDPMARRLMWNVVSNVARTMNVTIVLTTHSMDEAEALCNRMTIMVGGEMRCLGSCQRLKDRYGDGFQIVCKLSVQGGGDREYDALIESAKSYFTNGRKADVAGVKEFINEVSPDHPEIAALVSPTQSESAEGMQLATSSMSKARAGLPELCGFIVQEKKVARLIVVVQDAWGVDGGVRVTERNGDTIRFMVNRAGVAGGVGELFSFMEGLKGGEEEGRENFVEDYTVSQTTLEDIFRGIAGRDEN</sequence>
<dbReference type="FunFam" id="3.40.50.300:FF:000335">
    <property type="entry name" value="ATP binding cassette subfamily A member 5"/>
    <property type="match status" value="1"/>
</dbReference>
<feature type="domain" description="ABC transporter" evidence="12">
    <location>
        <begin position="596"/>
        <end position="828"/>
    </location>
</feature>
<feature type="transmembrane region" description="Helical" evidence="11">
    <location>
        <begin position="444"/>
        <end position="462"/>
    </location>
</feature>
<evidence type="ECO:0000256" key="8">
    <source>
        <dbReference type="ARBA" id="ARBA00022989"/>
    </source>
</evidence>
<keyword evidence="14" id="KW-1185">Reference proteome</keyword>
<feature type="transmembrane region" description="Helical" evidence="11">
    <location>
        <begin position="416"/>
        <end position="439"/>
    </location>
</feature>
<comment type="caution">
    <text evidence="13">The sequence shown here is derived from an EMBL/GenBank/DDBJ whole genome shotgun (WGS) entry which is preliminary data.</text>
</comment>
<dbReference type="CDD" id="cd03263">
    <property type="entry name" value="ABC_subfamily_A"/>
    <property type="match status" value="2"/>
</dbReference>
<evidence type="ECO:0000256" key="2">
    <source>
        <dbReference type="ARBA" id="ARBA00008869"/>
    </source>
</evidence>
<feature type="domain" description="ABC transporter" evidence="12">
    <location>
        <begin position="1550"/>
        <end position="1780"/>
    </location>
</feature>
<dbReference type="PANTHER" id="PTHR19229">
    <property type="entry name" value="ATP-BINDING CASSETTE TRANSPORTER SUBFAMILY A ABCA"/>
    <property type="match status" value="1"/>
</dbReference>
<protein>
    <recommendedName>
        <fullName evidence="12">ABC transporter domain-containing protein</fullName>
    </recommendedName>
</protein>
<dbReference type="SUPFAM" id="SSF52540">
    <property type="entry name" value="P-loop containing nucleoside triphosphate hydrolases"/>
    <property type="match status" value="2"/>
</dbReference>
<proteinExistence type="inferred from homology"/>
<gene>
    <name evidence="13" type="ORF">TrCOL_g7341</name>
</gene>
<keyword evidence="5" id="KW-0677">Repeat</keyword>
<dbReference type="InterPro" id="IPR003593">
    <property type="entry name" value="AAA+_ATPase"/>
</dbReference>
<reference evidence="14" key="1">
    <citation type="journal article" date="2023" name="Commun. Biol.">
        <title>Genome analysis of Parmales, the sister group of diatoms, reveals the evolutionary specialization of diatoms from phago-mixotrophs to photoautotrophs.</title>
        <authorList>
            <person name="Ban H."/>
            <person name="Sato S."/>
            <person name="Yoshikawa S."/>
            <person name="Yamada K."/>
            <person name="Nakamura Y."/>
            <person name="Ichinomiya M."/>
            <person name="Sato N."/>
            <person name="Blanc-Mathieu R."/>
            <person name="Endo H."/>
            <person name="Kuwata A."/>
            <person name="Ogata H."/>
        </authorList>
    </citation>
    <scope>NUCLEOTIDE SEQUENCE [LARGE SCALE GENOMIC DNA]</scope>
</reference>
<dbReference type="GO" id="GO:0005524">
    <property type="term" value="F:ATP binding"/>
    <property type="evidence" value="ECO:0007669"/>
    <property type="project" value="UniProtKB-KW"/>
</dbReference>
<keyword evidence="3" id="KW-0813">Transport</keyword>
<evidence type="ECO:0000256" key="3">
    <source>
        <dbReference type="ARBA" id="ARBA00022448"/>
    </source>
</evidence>
<dbReference type="EMBL" id="BRYA01000964">
    <property type="protein sequence ID" value="GMI36618.1"/>
    <property type="molecule type" value="Genomic_DNA"/>
</dbReference>
<feature type="transmembrane region" description="Helical" evidence="11">
    <location>
        <begin position="1320"/>
        <end position="1341"/>
    </location>
</feature>
<dbReference type="Gene3D" id="3.40.50.300">
    <property type="entry name" value="P-loop containing nucleotide triphosphate hydrolases"/>
    <property type="match status" value="2"/>
</dbReference>
<feature type="transmembrane region" description="Helical" evidence="11">
    <location>
        <begin position="1239"/>
        <end position="1261"/>
    </location>
</feature>
<dbReference type="InterPro" id="IPR026082">
    <property type="entry name" value="ABCA"/>
</dbReference>
<dbReference type="Pfam" id="PF00005">
    <property type="entry name" value="ABC_tran"/>
    <property type="match status" value="2"/>
</dbReference>
<dbReference type="FunFam" id="3.40.50.300:FF:000933">
    <property type="entry name" value="ABC transporter A family member 7"/>
    <property type="match status" value="1"/>
</dbReference>
<evidence type="ECO:0000256" key="11">
    <source>
        <dbReference type="SAM" id="Phobius"/>
    </source>
</evidence>
<feature type="transmembrane region" description="Helical" evidence="11">
    <location>
        <begin position="333"/>
        <end position="361"/>
    </location>
</feature>
<feature type="transmembrane region" description="Helical" evidence="11">
    <location>
        <begin position="31"/>
        <end position="51"/>
    </location>
</feature>
<evidence type="ECO:0000256" key="7">
    <source>
        <dbReference type="ARBA" id="ARBA00022840"/>
    </source>
</evidence>
<feature type="compositionally biased region" description="Low complexity" evidence="10">
    <location>
        <begin position="937"/>
        <end position="951"/>
    </location>
</feature>
<keyword evidence="8 11" id="KW-1133">Transmembrane helix</keyword>
<dbReference type="InterPro" id="IPR003439">
    <property type="entry name" value="ABC_transporter-like_ATP-bd"/>
</dbReference>
<feature type="transmembrane region" description="Helical" evidence="11">
    <location>
        <begin position="382"/>
        <end position="404"/>
    </location>
</feature>
<evidence type="ECO:0000313" key="13">
    <source>
        <dbReference type="EMBL" id="GMI36618.1"/>
    </source>
</evidence>
<dbReference type="InterPro" id="IPR013525">
    <property type="entry name" value="ABC2_TM"/>
</dbReference>
<evidence type="ECO:0000256" key="6">
    <source>
        <dbReference type="ARBA" id="ARBA00022741"/>
    </source>
</evidence>
<comment type="similarity">
    <text evidence="2">Belongs to the ABC transporter superfamily. ABCA family.</text>
</comment>
<keyword evidence="4 11" id="KW-0812">Transmembrane</keyword>
<dbReference type="GO" id="GO:0140359">
    <property type="term" value="F:ABC-type transporter activity"/>
    <property type="evidence" value="ECO:0007669"/>
    <property type="project" value="InterPro"/>
</dbReference>
<feature type="transmembrane region" description="Helical" evidence="11">
    <location>
        <begin position="1396"/>
        <end position="1415"/>
    </location>
</feature>
<evidence type="ECO:0000256" key="9">
    <source>
        <dbReference type="ARBA" id="ARBA00023136"/>
    </source>
</evidence>
<evidence type="ECO:0000259" key="12">
    <source>
        <dbReference type="PROSITE" id="PS50893"/>
    </source>
</evidence>
<comment type="subcellular location">
    <subcellularLocation>
        <location evidence="1">Membrane</location>
        <topology evidence="1">Multi-pass membrane protein</topology>
    </subcellularLocation>
</comment>
<keyword evidence="7" id="KW-0067">ATP-binding</keyword>
<feature type="transmembrane region" description="Helical" evidence="11">
    <location>
        <begin position="1282"/>
        <end position="1308"/>
    </location>
</feature>
<dbReference type="SMART" id="SM00382">
    <property type="entry name" value="AAA"/>
    <property type="match status" value="2"/>
</dbReference>
<evidence type="ECO:0000256" key="4">
    <source>
        <dbReference type="ARBA" id="ARBA00022692"/>
    </source>
</evidence>
<dbReference type="GO" id="GO:0016887">
    <property type="term" value="F:ATP hydrolysis activity"/>
    <property type="evidence" value="ECO:0007669"/>
    <property type="project" value="InterPro"/>
</dbReference>
<dbReference type="InterPro" id="IPR017871">
    <property type="entry name" value="ABC_transporter-like_CS"/>
</dbReference>
<dbReference type="PROSITE" id="PS50893">
    <property type="entry name" value="ABC_TRANSPORTER_2"/>
    <property type="match status" value="2"/>
</dbReference>
<dbReference type="OrthoDB" id="196083at2759"/>
<feature type="transmembrane region" description="Helical" evidence="11">
    <location>
        <begin position="520"/>
        <end position="539"/>
    </location>
</feature>
<feature type="transmembrane region" description="Helical" evidence="11">
    <location>
        <begin position="1353"/>
        <end position="1376"/>
    </location>
</feature>
<dbReference type="PANTHER" id="PTHR19229:SF36">
    <property type="entry name" value="ATP-BINDING CASSETTE SUB-FAMILY A MEMBER 2"/>
    <property type="match status" value="1"/>
</dbReference>
<evidence type="ECO:0000256" key="1">
    <source>
        <dbReference type="ARBA" id="ARBA00004141"/>
    </source>
</evidence>
<feature type="region of interest" description="Disordered" evidence="10">
    <location>
        <begin position="565"/>
        <end position="587"/>
    </location>
</feature>
<organism evidence="13 14">
    <name type="scientific">Triparma columacea</name>
    <dbReference type="NCBI Taxonomy" id="722753"/>
    <lineage>
        <taxon>Eukaryota</taxon>
        <taxon>Sar</taxon>
        <taxon>Stramenopiles</taxon>
        <taxon>Ochrophyta</taxon>
        <taxon>Bolidophyceae</taxon>
        <taxon>Parmales</taxon>
        <taxon>Triparmaceae</taxon>
        <taxon>Triparma</taxon>
    </lineage>
</organism>
<dbReference type="InterPro" id="IPR027417">
    <property type="entry name" value="P-loop_NTPase"/>
</dbReference>
<evidence type="ECO:0000313" key="14">
    <source>
        <dbReference type="Proteomes" id="UP001165065"/>
    </source>
</evidence>
<accession>A0A9W7G7P4</accession>
<feature type="transmembrane region" description="Helical" evidence="11">
    <location>
        <begin position="1427"/>
        <end position="1449"/>
    </location>
</feature>
<evidence type="ECO:0000256" key="10">
    <source>
        <dbReference type="SAM" id="MobiDB-lite"/>
    </source>
</evidence>
<feature type="region of interest" description="Disordered" evidence="10">
    <location>
        <begin position="927"/>
        <end position="951"/>
    </location>
</feature>
<dbReference type="Pfam" id="PF12698">
    <property type="entry name" value="ABC2_membrane_3"/>
    <property type="match status" value="1"/>
</dbReference>